<dbReference type="SUPFAM" id="SSF53474">
    <property type="entry name" value="alpha/beta-Hydrolases"/>
    <property type="match status" value="1"/>
</dbReference>
<comment type="caution">
    <text evidence="2">The sequence shown here is derived from an EMBL/GenBank/DDBJ whole genome shotgun (WGS) entry which is preliminary data.</text>
</comment>
<dbReference type="EMBL" id="BAABEZ010000022">
    <property type="protein sequence ID" value="GAA4456144.1"/>
    <property type="molecule type" value="Genomic_DNA"/>
</dbReference>
<evidence type="ECO:0000313" key="2">
    <source>
        <dbReference type="EMBL" id="GAA4456144.1"/>
    </source>
</evidence>
<evidence type="ECO:0000313" key="3">
    <source>
        <dbReference type="Proteomes" id="UP001501410"/>
    </source>
</evidence>
<dbReference type="InterPro" id="IPR029058">
    <property type="entry name" value="AB_hydrolase_fold"/>
</dbReference>
<keyword evidence="3" id="KW-1185">Reference proteome</keyword>
<dbReference type="Proteomes" id="UP001501410">
    <property type="component" value="Unassembled WGS sequence"/>
</dbReference>
<reference evidence="3" key="1">
    <citation type="journal article" date="2019" name="Int. J. Syst. Evol. Microbiol.">
        <title>The Global Catalogue of Microorganisms (GCM) 10K type strain sequencing project: providing services to taxonomists for standard genome sequencing and annotation.</title>
        <authorList>
            <consortium name="The Broad Institute Genomics Platform"/>
            <consortium name="The Broad Institute Genome Sequencing Center for Infectious Disease"/>
            <person name="Wu L."/>
            <person name="Ma J."/>
        </authorList>
    </citation>
    <scope>NUCLEOTIDE SEQUENCE [LARGE SCALE GENOMIC DNA]</scope>
    <source>
        <strain evidence="3">JCM 31921</strain>
    </source>
</reference>
<name>A0ABP8MU39_9BACT</name>
<gene>
    <name evidence="2" type="ORF">GCM10023092_20970</name>
</gene>
<protein>
    <recommendedName>
        <fullName evidence="1">Serine aminopeptidase S33 domain-containing protein</fullName>
    </recommendedName>
</protein>
<sequence length="275" mass="30889">MDGQSGFISVAGQNLHYIRFGTGPRVVVVFPGYGMQAAAFSFLVHEDYSVLSFDLPFSGKSECTPGFRMKRADLSALLHEVANEFHVKKVGLAGFSIGARVCLCAFEAAPDKVSHMVLAAPDGLGKEWLYRFVTGTAAGTLLFKRFIGKGERYIRLLQFMNALSIMPHHKFRFVMQYIRTAEARERLFNIWMSLSELMPVLEKIRRESSNRQVSVHILAGNADTVIPLRTIRSFAKRGSQVFLHLFERGHNLLQFDEVKGTFCSRLFNVTATAKT</sequence>
<feature type="domain" description="Serine aminopeptidase S33" evidence="1">
    <location>
        <begin position="26"/>
        <end position="249"/>
    </location>
</feature>
<accession>A0ABP8MU39</accession>
<dbReference type="InterPro" id="IPR022742">
    <property type="entry name" value="Hydrolase_4"/>
</dbReference>
<evidence type="ECO:0000259" key="1">
    <source>
        <dbReference type="Pfam" id="PF12146"/>
    </source>
</evidence>
<dbReference type="PRINTS" id="PR00111">
    <property type="entry name" value="ABHYDROLASE"/>
</dbReference>
<proteinExistence type="predicted"/>
<dbReference type="InterPro" id="IPR000073">
    <property type="entry name" value="AB_hydrolase_1"/>
</dbReference>
<dbReference type="Pfam" id="PF12146">
    <property type="entry name" value="Hydrolase_4"/>
    <property type="match status" value="1"/>
</dbReference>
<dbReference type="RefSeq" id="WP_344826558.1">
    <property type="nucleotide sequence ID" value="NZ_BAABEZ010000022.1"/>
</dbReference>
<dbReference type="Gene3D" id="3.40.50.1820">
    <property type="entry name" value="alpha/beta hydrolase"/>
    <property type="match status" value="1"/>
</dbReference>
<organism evidence="2 3">
    <name type="scientific">Rurimicrobium arvi</name>
    <dbReference type="NCBI Taxonomy" id="2049916"/>
    <lineage>
        <taxon>Bacteria</taxon>
        <taxon>Pseudomonadati</taxon>
        <taxon>Bacteroidota</taxon>
        <taxon>Chitinophagia</taxon>
        <taxon>Chitinophagales</taxon>
        <taxon>Chitinophagaceae</taxon>
        <taxon>Rurimicrobium</taxon>
    </lineage>
</organism>